<organism evidence="1 2">
    <name type="scientific">Teichococcus aerophilus</name>
    <dbReference type="NCBI Taxonomy" id="1224513"/>
    <lineage>
        <taxon>Bacteria</taxon>
        <taxon>Pseudomonadati</taxon>
        <taxon>Pseudomonadota</taxon>
        <taxon>Alphaproteobacteria</taxon>
        <taxon>Acetobacterales</taxon>
        <taxon>Roseomonadaceae</taxon>
        <taxon>Roseomonas</taxon>
    </lineage>
</organism>
<reference evidence="1 2" key="1">
    <citation type="journal article" date="2013" name="Int. J. Syst. Evol. Microbiol.">
        <title>Roseomonas aerophila sp. nov., isolated from air.</title>
        <authorList>
            <person name="Kim S.J."/>
            <person name="Weon H.Y."/>
            <person name="Ahn J.H."/>
            <person name="Hong S.B."/>
            <person name="Seok S.J."/>
            <person name="Whang K.S."/>
            <person name="Kwon S.W."/>
        </authorList>
    </citation>
    <scope>NUCLEOTIDE SEQUENCE [LARGE SCALE GENOMIC DNA]</scope>
    <source>
        <strain evidence="1 2">NBRC 108923</strain>
    </source>
</reference>
<dbReference type="Gene3D" id="3.90.550.10">
    <property type="entry name" value="Spore Coat Polysaccharide Biosynthesis Protein SpsA, Chain A"/>
    <property type="match status" value="1"/>
</dbReference>
<dbReference type="RefSeq" id="WP_187786324.1">
    <property type="nucleotide sequence ID" value="NZ_JACTVA010000047.1"/>
</dbReference>
<comment type="caution">
    <text evidence="1">The sequence shown here is derived from an EMBL/GenBank/DDBJ whole genome shotgun (WGS) entry which is preliminary data.</text>
</comment>
<gene>
    <name evidence="1" type="ORF">IBL26_20260</name>
</gene>
<name>A0ABR7RRF1_9PROT</name>
<keyword evidence="2" id="KW-1185">Reference proteome</keyword>
<dbReference type="EMBL" id="JACTVA010000047">
    <property type="protein sequence ID" value="MBC9209189.1"/>
    <property type="molecule type" value="Genomic_DNA"/>
</dbReference>
<accession>A0ABR7RRF1</accession>
<dbReference type="Proteomes" id="UP000626026">
    <property type="component" value="Unassembled WGS sequence"/>
</dbReference>
<proteinExistence type="predicted"/>
<sequence>MAETLRAIETPIVIFSFDRPHYLRRLCQSLKAQQGVELDERRIILVQDGAVSRHSGVRYAEEARLAESVEVFRESFPTGRVLRSEENLGIAFNIRRGETLVFETMKTDLGYFFEDDLELGPAYLLMMERLREATAQLPEVGYFAVYGQHRSRPDLDRPLELVSMEHHWGFGLRRQAWQRIDAWLAPYFEILRSMDYPRRNDVEIFRFLQRHGMACDVTSQDALKALAAAANGIVRVMTDACFARYIGEQGASFSEAHFQRMGYHRTLLVERTDLTLPPLAPGRSAAILAEQQQRFTTFRSEHLDRHMAQFAARNFNPDRLLRREDVDDLFRLLLDRLPESEEIYTLYVGRQTVRELRSSIAGGREFRARLPRQG</sequence>
<evidence type="ECO:0000313" key="2">
    <source>
        <dbReference type="Proteomes" id="UP000626026"/>
    </source>
</evidence>
<dbReference type="InterPro" id="IPR029044">
    <property type="entry name" value="Nucleotide-diphossugar_trans"/>
</dbReference>
<protein>
    <submittedName>
        <fullName evidence="1">Glycosyltransferase</fullName>
    </submittedName>
</protein>
<dbReference type="SUPFAM" id="SSF53448">
    <property type="entry name" value="Nucleotide-diphospho-sugar transferases"/>
    <property type="match status" value="1"/>
</dbReference>
<evidence type="ECO:0000313" key="1">
    <source>
        <dbReference type="EMBL" id="MBC9209189.1"/>
    </source>
</evidence>